<dbReference type="Proteomes" id="UP000790347">
    <property type="component" value="Unassembled WGS sequence"/>
</dbReference>
<comment type="caution">
    <text evidence="6">The sequence shown here is derived from an EMBL/GenBank/DDBJ whole genome shotgun (WGS) entry which is preliminary data.</text>
</comment>
<dbReference type="InterPro" id="IPR054722">
    <property type="entry name" value="PolX-like_BBD"/>
</dbReference>
<dbReference type="GO" id="GO:0042575">
    <property type="term" value="C:DNA polymerase complex"/>
    <property type="evidence" value="ECO:0007669"/>
    <property type="project" value="UniProtKB-ARBA"/>
</dbReference>
<feature type="non-terminal residue" evidence="6">
    <location>
        <position position="1"/>
    </location>
</feature>
<evidence type="ECO:0000313" key="7">
    <source>
        <dbReference type="Proteomes" id="UP000790347"/>
    </source>
</evidence>
<feature type="non-terminal residue" evidence="6">
    <location>
        <position position="1047"/>
    </location>
</feature>
<dbReference type="GO" id="GO:0071897">
    <property type="term" value="P:DNA biosynthetic process"/>
    <property type="evidence" value="ECO:0007669"/>
    <property type="project" value="UniProtKB-ARBA"/>
</dbReference>
<organism evidence="6 7">
    <name type="scientific">Dermatophagoides farinae</name>
    <name type="common">American house dust mite</name>
    <dbReference type="NCBI Taxonomy" id="6954"/>
    <lineage>
        <taxon>Eukaryota</taxon>
        <taxon>Metazoa</taxon>
        <taxon>Ecdysozoa</taxon>
        <taxon>Arthropoda</taxon>
        <taxon>Chelicerata</taxon>
        <taxon>Arachnida</taxon>
        <taxon>Acari</taxon>
        <taxon>Acariformes</taxon>
        <taxon>Sarcoptiformes</taxon>
        <taxon>Astigmata</taxon>
        <taxon>Psoroptidia</taxon>
        <taxon>Analgoidea</taxon>
        <taxon>Pyroglyphidae</taxon>
        <taxon>Dermatophagoidinae</taxon>
        <taxon>Dermatophagoides</taxon>
    </lineage>
</organism>
<dbReference type="GO" id="GO:0046872">
    <property type="term" value="F:metal ion binding"/>
    <property type="evidence" value="ECO:0007669"/>
    <property type="project" value="UniProtKB-KW"/>
</dbReference>
<dbReference type="GO" id="GO:0006508">
    <property type="term" value="P:proteolysis"/>
    <property type="evidence" value="ECO:0007669"/>
    <property type="project" value="UniProtKB-KW"/>
</dbReference>
<dbReference type="GO" id="GO:0003676">
    <property type="term" value="F:nucleic acid binding"/>
    <property type="evidence" value="ECO:0007669"/>
    <property type="project" value="InterPro"/>
</dbReference>
<dbReference type="SUPFAM" id="SSF56672">
    <property type="entry name" value="DNA/RNA polymerases"/>
    <property type="match status" value="1"/>
</dbReference>
<keyword evidence="2" id="KW-0479">Metal-binding</keyword>
<evidence type="ECO:0000256" key="1">
    <source>
        <dbReference type="ARBA" id="ARBA00022670"/>
    </source>
</evidence>
<dbReference type="InterPro" id="IPR036397">
    <property type="entry name" value="RNaseH_sf"/>
</dbReference>
<keyword evidence="1" id="KW-0645">Protease</keyword>
<evidence type="ECO:0000256" key="3">
    <source>
        <dbReference type="ARBA" id="ARBA00022750"/>
    </source>
</evidence>
<dbReference type="GO" id="GO:0004190">
    <property type="term" value="F:aspartic-type endopeptidase activity"/>
    <property type="evidence" value="ECO:0007669"/>
    <property type="project" value="UniProtKB-KW"/>
</dbReference>
<dbReference type="InterPro" id="IPR043502">
    <property type="entry name" value="DNA/RNA_pol_sf"/>
</dbReference>
<sequence length="1047" mass="120187">GANHHYFGNRKWFTDFVYHVDHVKFADNSKASITGVGNVKLRLKNNFILVLKNVYFVPSFKNNLISQSLLFEENIITRVVSLANESLVYYDQDLLFDAKINNGMPCIDVYEDFHALSATNQQLMLHEKFGHPGVNNTKKIREIFQVPIDVIDKCETCKLSKLKSLPYNSSDSISDAPLELIHFDICGPIEESYDNFKSQIFDIFVQYKNFIENQLDKRIKAIRSDNAREFLSKKFQSFLIFHGIQHQKSVPYCHQQNGVAERSIQKMTTIARSLLVQSNAPLRLWAQAIGTAVHIANRTPHQKINDIPFRRLFNKLPGVNHFHVFGSKVFVLSKKNSKFSKVARKHVFVGYSIDSKAYKIFDPITKSIFIERNVNIWDGDYYFNDDDSMKNAKLFVPSLNNGLQDDDNCIASIPILPPINDHVDTNEENNNSRVGSRLMRRVDPSLIIDDHRRYPLRQTERISDEHINMFNCDDIKIPRNFNEAIESNQKNEWLDAMNEELKSFNRNQVYEEINESECTKKPLSSRWVFTIKKDQFNRIEKFKARFVMRGDGQQEGIDFHEIFSPVVNMTTLRIALTLAAAKNFSLSHIDVKTAYLHADLDELIYVKPPPGFAKDGKLWKLRKSVYGLKQSARNWFNHLNNLLKTDFIQSKNDSCLYIHKQFDLFMLVYVDDFLIGYKQQKDFQSIYEFLSKNLSLRDLGEPKKFCGFEINKNDGNYHLSQSTFIQQLAEEFGVSSLARFPKTPLQTFDIDEKSPIFEDGSLCRRLIGSIQYLTRTRPDVTASINALSVKMQSPTVQIWNGAKRVLSYLMGTRDRHLVLGNFKNEALEIYTDADHANSPSRKSVSGVLIKIFGSSVFWSSSRQKCVAVSTAESEFYAMSCGLSEGLWVQRILEDFGIVSSIIPLYVDNKSSIKIAENGPLGDSKHIDTRAHAVKDYIDRGFVKLSYLKSELMLADFLTKPFNLNMDKLLNDGSFGHTTSNKMGHHQLAVSEFDLRGEQQPWCTGPSNEKKDANKIENLAKKILSSCTNKVAIVWRNLTVPMIYLSEM</sequence>
<dbReference type="InterPro" id="IPR039537">
    <property type="entry name" value="Retrotran_Ty1/copia-like"/>
</dbReference>
<dbReference type="SUPFAM" id="SSF53098">
    <property type="entry name" value="Ribonuclease H-like"/>
    <property type="match status" value="1"/>
</dbReference>
<dbReference type="InterPro" id="IPR013103">
    <property type="entry name" value="RVT_2"/>
</dbReference>
<dbReference type="InterPro" id="IPR012337">
    <property type="entry name" value="RNaseH-like_sf"/>
</dbReference>
<dbReference type="PANTHER" id="PTHR42648">
    <property type="entry name" value="TRANSPOSASE, PUTATIVE-RELATED"/>
    <property type="match status" value="1"/>
</dbReference>
<name>A0A922L792_DERFA</name>
<evidence type="ECO:0000256" key="2">
    <source>
        <dbReference type="ARBA" id="ARBA00022723"/>
    </source>
</evidence>
<proteinExistence type="predicted"/>
<dbReference type="PANTHER" id="PTHR42648:SF22">
    <property type="entry name" value="REVERSE TRANSCRIPTASE TY1_COPIA-TYPE DOMAIN-CONTAINING PROTEIN"/>
    <property type="match status" value="1"/>
</dbReference>
<accession>A0A922L792</accession>
<dbReference type="Pfam" id="PF22936">
    <property type="entry name" value="Pol_BBD"/>
    <property type="match status" value="1"/>
</dbReference>
<feature type="domain" description="Integrase catalytic" evidence="5">
    <location>
        <begin position="191"/>
        <end position="316"/>
    </location>
</feature>
<dbReference type="InterPro" id="IPR001584">
    <property type="entry name" value="Integrase_cat-core"/>
</dbReference>
<reference evidence="6" key="1">
    <citation type="submission" date="2013-05" db="EMBL/GenBank/DDBJ databases">
        <authorList>
            <person name="Yim A.K.Y."/>
            <person name="Chan T.F."/>
            <person name="Ji K.M."/>
            <person name="Liu X.Y."/>
            <person name="Zhou J.W."/>
            <person name="Li R.Q."/>
            <person name="Yang K.Y."/>
            <person name="Li J."/>
            <person name="Li M."/>
            <person name="Law P.T.W."/>
            <person name="Wu Y.L."/>
            <person name="Cai Z.L."/>
            <person name="Qin H."/>
            <person name="Bao Y."/>
            <person name="Leung R.K.K."/>
            <person name="Ng P.K.S."/>
            <person name="Zou J."/>
            <person name="Zhong X.J."/>
            <person name="Ran P.X."/>
            <person name="Zhong N.S."/>
            <person name="Liu Z.G."/>
            <person name="Tsui S.K.W."/>
        </authorList>
    </citation>
    <scope>NUCLEOTIDE SEQUENCE</scope>
    <source>
        <strain evidence="6">Derf</strain>
        <tissue evidence="6">Whole organism</tissue>
    </source>
</reference>
<keyword evidence="4" id="KW-0378">Hydrolase</keyword>
<dbReference type="Pfam" id="PF07727">
    <property type="entry name" value="RVT_2"/>
    <property type="match status" value="1"/>
</dbReference>
<dbReference type="EMBL" id="ASGP02000002">
    <property type="protein sequence ID" value="KAH9523016.1"/>
    <property type="molecule type" value="Genomic_DNA"/>
</dbReference>
<evidence type="ECO:0000256" key="4">
    <source>
        <dbReference type="ARBA" id="ARBA00022801"/>
    </source>
</evidence>
<reference evidence="6" key="2">
    <citation type="journal article" date="2022" name="Res Sq">
        <title>Comparative Genomics Reveals Insights into the Divergent Evolution of Astigmatic Mites and Household Pest Adaptations.</title>
        <authorList>
            <person name="Xiong Q."/>
            <person name="Wan A.T.-Y."/>
            <person name="Liu X.-Y."/>
            <person name="Fung C.S.-H."/>
            <person name="Xiao X."/>
            <person name="Malainual N."/>
            <person name="Hou J."/>
            <person name="Wang L."/>
            <person name="Wang M."/>
            <person name="Yang K."/>
            <person name="Cui Y."/>
            <person name="Leung E."/>
            <person name="Nong W."/>
            <person name="Shin S.-K."/>
            <person name="Au S."/>
            <person name="Jeong K.Y."/>
            <person name="Chew F.T."/>
            <person name="Hui J."/>
            <person name="Leung T.F."/>
            <person name="Tungtrongchitr A."/>
            <person name="Zhong N."/>
            <person name="Liu Z."/>
            <person name="Tsui S."/>
        </authorList>
    </citation>
    <scope>NUCLEOTIDE SEQUENCE</scope>
    <source>
        <strain evidence="6">Derf</strain>
        <tissue evidence="6">Whole organism</tissue>
    </source>
</reference>
<evidence type="ECO:0000313" key="6">
    <source>
        <dbReference type="EMBL" id="KAH9523016.1"/>
    </source>
</evidence>
<protein>
    <recommendedName>
        <fullName evidence="5">Integrase catalytic domain-containing protein</fullName>
    </recommendedName>
</protein>
<dbReference type="InterPro" id="IPR057670">
    <property type="entry name" value="SH3_retrovirus"/>
</dbReference>
<gene>
    <name evidence="6" type="ORF">DERF_006567</name>
</gene>
<keyword evidence="3" id="KW-0064">Aspartyl protease</keyword>
<dbReference type="PROSITE" id="PS50994">
    <property type="entry name" value="INTEGRASE"/>
    <property type="match status" value="1"/>
</dbReference>
<dbReference type="Gene3D" id="3.30.420.10">
    <property type="entry name" value="Ribonuclease H-like superfamily/Ribonuclease H"/>
    <property type="match status" value="1"/>
</dbReference>
<dbReference type="CDD" id="cd09272">
    <property type="entry name" value="RNase_HI_RT_Ty1"/>
    <property type="match status" value="1"/>
</dbReference>
<dbReference type="GO" id="GO:0015074">
    <property type="term" value="P:DNA integration"/>
    <property type="evidence" value="ECO:0007669"/>
    <property type="project" value="InterPro"/>
</dbReference>
<keyword evidence="7" id="KW-1185">Reference proteome</keyword>
<evidence type="ECO:0000259" key="5">
    <source>
        <dbReference type="PROSITE" id="PS50994"/>
    </source>
</evidence>
<dbReference type="AlphaFoldDB" id="A0A922L792"/>
<dbReference type="Pfam" id="PF25597">
    <property type="entry name" value="SH3_retrovirus"/>
    <property type="match status" value="1"/>
</dbReference>